<evidence type="ECO:0000313" key="1">
    <source>
        <dbReference type="EMBL" id="KAG8178400.1"/>
    </source>
</evidence>
<sequence>MRTGVVKVDNQPPTTRKGTLAQKRTFPQPTHQEQLVVIPLPHQEQGGRQVHHLPSINRTLRQPTLSVNQSIG</sequence>
<gene>
    <name evidence="1" type="ORF">JTE90_005291</name>
</gene>
<evidence type="ECO:0000313" key="2">
    <source>
        <dbReference type="Proteomes" id="UP000827092"/>
    </source>
</evidence>
<reference evidence="1 2" key="1">
    <citation type="journal article" date="2022" name="Nat. Ecol. Evol.">
        <title>A masculinizing supergene underlies an exaggerated male reproductive morph in a spider.</title>
        <authorList>
            <person name="Hendrickx F."/>
            <person name="De Corte Z."/>
            <person name="Sonet G."/>
            <person name="Van Belleghem S.M."/>
            <person name="Kostlbacher S."/>
            <person name="Vangestel C."/>
        </authorList>
    </citation>
    <scope>NUCLEOTIDE SEQUENCE [LARGE SCALE GENOMIC DNA]</scope>
    <source>
        <strain evidence="1">W744_W776</strain>
    </source>
</reference>
<comment type="caution">
    <text evidence="1">The sequence shown here is derived from an EMBL/GenBank/DDBJ whole genome shotgun (WGS) entry which is preliminary data.</text>
</comment>
<accession>A0AAV6U4G1</accession>
<dbReference type="Proteomes" id="UP000827092">
    <property type="component" value="Unassembled WGS sequence"/>
</dbReference>
<keyword evidence="2" id="KW-1185">Reference proteome</keyword>
<protein>
    <submittedName>
        <fullName evidence="1">Uncharacterized protein</fullName>
    </submittedName>
</protein>
<name>A0AAV6U4G1_9ARAC</name>
<dbReference type="EMBL" id="JAFNEN010000700">
    <property type="protein sequence ID" value="KAG8178400.1"/>
    <property type="molecule type" value="Genomic_DNA"/>
</dbReference>
<organism evidence="1 2">
    <name type="scientific">Oedothorax gibbosus</name>
    <dbReference type="NCBI Taxonomy" id="931172"/>
    <lineage>
        <taxon>Eukaryota</taxon>
        <taxon>Metazoa</taxon>
        <taxon>Ecdysozoa</taxon>
        <taxon>Arthropoda</taxon>
        <taxon>Chelicerata</taxon>
        <taxon>Arachnida</taxon>
        <taxon>Araneae</taxon>
        <taxon>Araneomorphae</taxon>
        <taxon>Entelegynae</taxon>
        <taxon>Araneoidea</taxon>
        <taxon>Linyphiidae</taxon>
        <taxon>Erigoninae</taxon>
        <taxon>Oedothorax</taxon>
    </lineage>
</organism>
<proteinExistence type="predicted"/>
<dbReference type="AlphaFoldDB" id="A0AAV6U4G1"/>